<gene>
    <name evidence="1" type="ORF">M6B38_417385</name>
</gene>
<name>A0AAX6FIB1_IRIPA</name>
<reference evidence="1" key="2">
    <citation type="submission" date="2023-04" db="EMBL/GenBank/DDBJ databases">
        <authorList>
            <person name="Bruccoleri R.E."/>
            <person name="Oakeley E.J."/>
            <person name="Faust A.-M."/>
            <person name="Dessus-Babus S."/>
            <person name="Altorfer M."/>
            <person name="Burckhardt D."/>
            <person name="Oertli M."/>
            <person name="Naumann U."/>
            <person name="Petersen F."/>
            <person name="Wong J."/>
        </authorList>
    </citation>
    <scope>NUCLEOTIDE SEQUENCE</scope>
    <source>
        <strain evidence="1">GSM-AAB239-AS_SAM_17_03QT</strain>
        <tissue evidence="1">Leaf</tissue>
    </source>
</reference>
<organism evidence="1 2">
    <name type="scientific">Iris pallida</name>
    <name type="common">Sweet iris</name>
    <dbReference type="NCBI Taxonomy" id="29817"/>
    <lineage>
        <taxon>Eukaryota</taxon>
        <taxon>Viridiplantae</taxon>
        <taxon>Streptophyta</taxon>
        <taxon>Embryophyta</taxon>
        <taxon>Tracheophyta</taxon>
        <taxon>Spermatophyta</taxon>
        <taxon>Magnoliopsida</taxon>
        <taxon>Liliopsida</taxon>
        <taxon>Asparagales</taxon>
        <taxon>Iridaceae</taxon>
        <taxon>Iridoideae</taxon>
        <taxon>Irideae</taxon>
        <taxon>Iris</taxon>
    </lineage>
</organism>
<protein>
    <submittedName>
        <fullName evidence="1">Uncharacterized protein</fullName>
    </submittedName>
</protein>
<keyword evidence="2" id="KW-1185">Reference proteome</keyword>
<accession>A0AAX6FIB1</accession>
<proteinExistence type="predicted"/>
<evidence type="ECO:0000313" key="2">
    <source>
        <dbReference type="Proteomes" id="UP001140949"/>
    </source>
</evidence>
<dbReference type="AlphaFoldDB" id="A0AAX6FIB1"/>
<comment type="caution">
    <text evidence="1">The sequence shown here is derived from an EMBL/GenBank/DDBJ whole genome shotgun (WGS) entry which is preliminary data.</text>
</comment>
<dbReference type="EMBL" id="JANAVB010028397">
    <property type="protein sequence ID" value="KAJ6816147.1"/>
    <property type="molecule type" value="Genomic_DNA"/>
</dbReference>
<dbReference type="Proteomes" id="UP001140949">
    <property type="component" value="Unassembled WGS sequence"/>
</dbReference>
<reference evidence="1" key="1">
    <citation type="journal article" date="2023" name="GigaByte">
        <title>Genome assembly of the bearded iris, Iris pallida Lam.</title>
        <authorList>
            <person name="Bruccoleri R.E."/>
            <person name="Oakeley E.J."/>
            <person name="Faust A.M.E."/>
            <person name="Altorfer M."/>
            <person name="Dessus-Babus S."/>
            <person name="Burckhardt D."/>
            <person name="Oertli M."/>
            <person name="Naumann U."/>
            <person name="Petersen F."/>
            <person name="Wong J."/>
        </authorList>
    </citation>
    <scope>NUCLEOTIDE SEQUENCE</scope>
    <source>
        <strain evidence="1">GSM-AAB239-AS_SAM_17_03QT</strain>
    </source>
</reference>
<evidence type="ECO:0000313" key="1">
    <source>
        <dbReference type="EMBL" id="KAJ6816147.1"/>
    </source>
</evidence>
<sequence length="262" mass="27942">MVPLATIRKMRAYVPSSSGMGDSCHLLGALCRPRKEGGVGLRSLVSVREAAGIKLAWRFLQGDSLWSAWMTSRIYGAGTSGYVKLTTLLCVFQAYPEEPSCSSDGYAEEDEEGGETDLWLDPWISGQSLLEILGPQRDGVAYRGLSCNTSSVVGSGGQRSIVSLLRWVRRSDRCRSLLRHCLMSGFGHLPAARRVQGSSDLAAATTLSGHTSMILRSTTLSGGRGLPGRCNCLHTTGAGPVCLLGTDCFGSGFLSLTLSVFV</sequence>